<dbReference type="Pfam" id="PF01239">
    <property type="entry name" value="PPTA"/>
    <property type="match status" value="5"/>
</dbReference>
<accession>A0AAV9JRK4</accession>
<keyword evidence="2 6" id="KW-0637">Prenyltransferase</keyword>
<dbReference type="PANTHER" id="PTHR11129:SF2">
    <property type="entry name" value="GERANYLGERANYL TRANSFERASE TYPE-2 SUBUNIT ALPHA"/>
    <property type="match status" value="1"/>
</dbReference>
<feature type="region of interest" description="Disordered" evidence="7">
    <location>
        <begin position="1"/>
        <end position="26"/>
    </location>
</feature>
<dbReference type="InterPro" id="IPR002088">
    <property type="entry name" value="Prenyl_trans_a"/>
</dbReference>
<sequence length="378" mass="43692">MASHGIPRVSGTLVDKSEQAKEKERRQIERYKAAEAEVIDRIRVKDYSATTLQATSTLLAQNPEYYTIWNHRRLVLQDAIAKEPTRTQPDDDIDAADLTAARLANQTPAQHQIALLLTEDLAFLLPLLKQYPKCYWIWNHRAWLLATATQHLPTSSAVTLWQGEMGLVTKMLGMDSRNFHGWGYRRTAVAALEGLSGGDVSLVEPEFEYTTKMIRANLSNFSAWHNRGRLIPRLLVERQASSEDRRKLFDAEFELITTALYTDPYDQSLWFYHQYLMSTLDTGNKHSVSILEPCTHGDRVRYLEQEIESIREMLDGAEDCKYIYQALLEYSMRYLEMEVEAGNQKVTTAERKGWLEELRKIDPLREGRWNDLESKMKL</sequence>
<dbReference type="PROSITE" id="PS51147">
    <property type="entry name" value="PFTA"/>
    <property type="match status" value="5"/>
</dbReference>
<keyword evidence="3 6" id="KW-0808">Transferase</keyword>
<dbReference type="AlphaFoldDB" id="A0AAV9JRK4"/>
<comment type="similarity">
    <text evidence="1 6">Belongs to the protein prenyltransferase subunit alpha family.</text>
</comment>
<dbReference type="GO" id="GO:0097354">
    <property type="term" value="P:prenylation"/>
    <property type="evidence" value="ECO:0007669"/>
    <property type="project" value="UniProtKB-UniRule"/>
</dbReference>
<evidence type="ECO:0000256" key="3">
    <source>
        <dbReference type="ARBA" id="ARBA00022679"/>
    </source>
</evidence>
<dbReference type="EMBL" id="JAVFHQ010000009">
    <property type="protein sequence ID" value="KAK4548091.1"/>
    <property type="molecule type" value="Genomic_DNA"/>
</dbReference>
<proteinExistence type="inferred from homology"/>
<keyword evidence="4" id="KW-0677">Repeat</keyword>
<reference evidence="8 9" key="1">
    <citation type="submission" date="2021-11" db="EMBL/GenBank/DDBJ databases">
        <title>Black yeast isolated from Biological Soil Crust.</title>
        <authorList>
            <person name="Kurbessoian T."/>
        </authorList>
    </citation>
    <scope>NUCLEOTIDE SEQUENCE [LARGE SCALE GENOMIC DNA]</scope>
    <source>
        <strain evidence="8 9">CCFEE 5522</strain>
    </source>
</reference>
<evidence type="ECO:0000313" key="9">
    <source>
        <dbReference type="Proteomes" id="UP001324427"/>
    </source>
</evidence>
<keyword evidence="9" id="KW-1185">Reference proteome</keyword>
<dbReference type="SUPFAM" id="SSF48439">
    <property type="entry name" value="Protein prenylyltransferase"/>
    <property type="match status" value="1"/>
</dbReference>
<comment type="catalytic activity">
    <reaction evidence="5 6">
        <text>geranylgeranyl diphosphate + L-cysteinyl-[protein] = S-geranylgeranyl-L-cysteinyl-[protein] + diphosphate</text>
        <dbReference type="Rhea" id="RHEA:21240"/>
        <dbReference type="Rhea" id="RHEA-COMP:10131"/>
        <dbReference type="Rhea" id="RHEA-COMP:11537"/>
        <dbReference type="ChEBI" id="CHEBI:29950"/>
        <dbReference type="ChEBI" id="CHEBI:33019"/>
        <dbReference type="ChEBI" id="CHEBI:57533"/>
        <dbReference type="ChEBI" id="CHEBI:86021"/>
        <dbReference type="EC" id="2.5.1.60"/>
    </reaction>
</comment>
<evidence type="ECO:0000256" key="7">
    <source>
        <dbReference type="SAM" id="MobiDB-lite"/>
    </source>
</evidence>
<dbReference type="GO" id="GO:0005968">
    <property type="term" value="C:Rab-protein geranylgeranyltransferase complex"/>
    <property type="evidence" value="ECO:0007669"/>
    <property type="project" value="TreeGrafter"/>
</dbReference>
<comment type="function">
    <text evidence="6">Catalyzes the transfer of a geranyl-geranyl moiety from geranyl-geranyl pyrophosphate to cysteines occuring in specific C-terminal amino acid sequences.</text>
</comment>
<dbReference type="GO" id="GO:0004663">
    <property type="term" value="F:Rab geranylgeranyltransferase activity"/>
    <property type="evidence" value="ECO:0007669"/>
    <property type="project" value="UniProtKB-UniRule"/>
</dbReference>
<protein>
    <recommendedName>
        <fullName evidence="6">Geranylgeranyl transferase type-2 subunit alpha</fullName>
        <ecNumber evidence="6">2.5.1.60</ecNumber>
    </recommendedName>
    <alternativeName>
        <fullName evidence="6">Geranylgeranyl transferase type II subunit alpha</fullName>
    </alternativeName>
</protein>
<name>A0AAV9JRK4_9PEZI</name>
<evidence type="ECO:0000256" key="2">
    <source>
        <dbReference type="ARBA" id="ARBA00022602"/>
    </source>
</evidence>
<comment type="caution">
    <text evidence="8">The sequence shown here is derived from an EMBL/GenBank/DDBJ whole genome shotgun (WGS) entry which is preliminary data.</text>
</comment>
<dbReference type="Gene3D" id="1.25.40.120">
    <property type="entry name" value="Protein prenylyltransferase"/>
    <property type="match status" value="1"/>
</dbReference>
<evidence type="ECO:0000313" key="8">
    <source>
        <dbReference type="EMBL" id="KAK4548091.1"/>
    </source>
</evidence>
<evidence type="ECO:0000256" key="4">
    <source>
        <dbReference type="ARBA" id="ARBA00022737"/>
    </source>
</evidence>
<evidence type="ECO:0000256" key="5">
    <source>
        <dbReference type="ARBA" id="ARBA00047658"/>
    </source>
</evidence>
<dbReference type="Proteomes" id="UP001324427">
    <property type="component" value="Unassembled WGS sequence"/>
</dbReference>
<gene>
    <name evidence="8" type="ORF">LTR36_010811</name>
</gene>
<dbReference type="PANTHER" id="PTHR11129">
    <property type="entry name" value="PROTEIN FARNESYLTRANSFERASE ALPHA SUBUNIT/RAB GERANYLGERANYL TRANSFERASE ALPHA SUBUNIT"/>
    <property type="match status" value="1"/>
</dbReference>
<feature type="compositionally biased region" description="Basic and acidic residues" evidence="7">
    <location>
        <begin position="15"/>
        <end position="26"/>
    </location>
</feature>
<organism evidence="8 9">
    <name type="scientific">Oleoguttula mirabilis</name>
    <dbReference type="NCBI Taxonomy" id="1507867"/>
    <lineage>
        <taxon>Eukaryota</taxon>
        <taxon>Fungi</taxon>
        <taxon>Dikarya</taxon>
        <taxon>Ascomycota</taxon>
        <taxon>Pezizomycotina</taxon>
        <taxon>Dothideomycetes</taxon>
        <taxon>Dothideomycetidae</taxon>
        <taxon>Mycosphaerellales</taxon>
        <taxon>Teratosphaeriaceae</taxon>
        <taxon>Oleoguttula</taxon>
    </lineage>
</organism>
<dbReference type="EC" id="2.5.1.60" evidence="6"/>
<evidence type="ECO:0000256" key="6">
    <source>
        <dbReference type="RuleBase" id="RU367120"/>
    </source>
</evidence>
<evidence type="ECO:0000256" key="1">
    <source>
        <dbReference type="ARBA" id="ARBA00006734"/>
    </source>
</evidence>